<evidence type="ECO:0000256" key="2">
    <source>
        <dbReference type="ARBA" id="ARBA00022801"/>
    </source>
</evidence>
<keyword evidence="7" id="KW-1185">Reference proteome</keyword>
<comment type="subunit">
    <text evidence="4">Homodimer.</text>
</comment>
<evidence type="ECO:0000256" key="4">
    <source>
        <dbReference type="RuleBase" id="RU361168"/>
    </source>
</evidence>
<comment type="similarity">
    <text evidence="1 4">Belongs to the glycosyl hydrolase 27 family.</text>
</comment>
<keyword evidence="2 4" id="KW-0378">Hydrolase</keyword>
<feature type="non-terminal residue" evidence="6">
    <location>
        <position position="409"/>
    </location>
</feature>
<dbReference type="PANTHER" id="PTHR11452:SF83">
    <property type="entry name" value="ALPHA-GALACTOSIDASE"/>
    <property type="match status" value="1"/>
</dbReference>
<keyword evidence="5" id="KW-0732">Signal</keyword>
<dbReference type="AlphaFoldDB" id="A0A8J9Y0Y9"/>
<dbReference type="EMBL" id="OV170230">
    <property type="protein sequence ID" value="CAH0714864.1"/>
    <property type="molecule type" value="Genomic_DNA"/>
</dbReference>
<feature type="chain" id="PRO_5035446805" description="Alpha-galactosidase" evidence="5">
    <location>
        <begin position="20"/>
        <end position="409"/>
    </location>
</feature>
<dbReference type="Proteomes" id="UP000838878">
    <property type="component" value="Chromosome 10"/>
</dbReference>
<dbReference type="GO" id="GO:0005737">
    <property type="term" value="C:cytoplasm"/>
    <property type="evidence" value="ECO:0007669"/>
    <property type="project" value="TreeGrafter"/>
</dbReference>
<dbReference type="PROSITE" id="PS00512">
    <property type="entry name" value="ALPHA_GALACTOSIDASE"/>
    <property type="match status" value="1"/>
</dbReference>
<organism evidence="6 7">
    <name type="scientific">Brenthis ino</name>
    <name type="common">lesser marbled fritillary</name>
    <dbReference type="NCBI Taxonomy" id="405034"/>
    <lineage>
        <taxon>Eukaryota</taxon>
        <taxon>Metazoa</taxon>
        <taxon>Ecdysozoa</taxon>
        <taxon>Arthropoda</taxon>
        <taxon>Hexapoda</taxon>
        <taxon>Insecta</taxon>
        <taxon>Pterygota</taxon>
        <taxon>Neoptera</taxon>
        <taxon>Endopterygota</taxon>
        <taxon>Lepidoptera</taxon>
        <taxon>Glossata</taxon>
        <taxon>Ditrysia</taxon>
        <taxon>Papilionoidea</taxon>
        <taxon>Nymphalidae</taxon>
        <taxon>Heliconiinae</taxon>
        <taxon>Argynnini</taxon>
        <taxon>Brenthis</taxon>
    </lineage>
</organism>
<dbReference type="SUPFAM" id="SSF51445">
    <property type="entry name" value="(Trans)glycosidases"/>
    <property type="match status" value="1"/>
</dbReference>
<keyword evidence="4" id="KW-1015">Disulfide bond</keyword>
<dbReference type="EC" id="3.2.1.-" evidence="4"/>
<dbReference type="Pfam" id="PF16499">
    <property type="entry name" value="Melibiase_2"/>
    <property type="match status" value="1"/>
</dbReference>
<evidence type="ECO:0000256" key="5">
    <source>
        <dbReference type="SAM" id="SignalP"/>
    </source>
</evidence>
<dbReference type="InterPro" id="IPR017853">
    <property type="entry name" value="GH"/>
</dbReference>
<dbReference type="InterPro" id="IPR013785">
    <property type="entry name" value="Aldolase_TIM"/>
</dbReference>
<evidence type="ECO:0000256" key="3">
    <source>
        <dbReference type="ARBA" id="ARBA00023295"/>
    </source>
</evidence>
<dbReference type="InterPro" id="IPR000111">
    <property type="entry name" value="Glyco_hydro_27/36_CS"/>
</dbReference>
<dbReference type="GO" id="GO:0009311">
    <property type="term" value="P:oligosaccharide metabolic process"/>
    <property type="evidence" value="ECO:0007669"/>
    <property type="project" value="TreeGrafter"/>
</dbReference>
<dbReference type="InterPro" id="IPR002241">
    <property type="entry name" value="Glyco_hydro_27"/>
</dbReference>
<dbReference type="OrthoDB" id="5795902at2759"/>
<dbReference type="PRINTS" id="PR00740">
    <property type="entry name" value="GLHYDRLASE27"/>
</dbReference>
<dbReference type="GO" id="GO:0016139">
    <property type="term" value="P:glycoside catabolic process"/>
    <property type="evidence" value="ECO:0007669"/>
    <property type="project" value="TreeGrafter"/>
</dbReference>
<name>A0A8J9Y0Y9_9NEOP</name>
<dbReference type="Gene3D" id="2.60.40.1180">
    <property type="entry name" value="Golgi alpha-mannosidase II"/>
    <property type="match status" value="1"/>
</dbReference>
<evidence type="ECO:0000313" key="6">
    <source>
        <dbReference type="EMBL" id="CAH0714864.1"/>
    </source>
</evidence>
<evidence type="ECO:0000313" key="7">
    <source>
        <dbReference type="Proteomes" id="UP000838878"/>
    </source>
</evidence>
<evidence type="ECO:0000256" key="1">
    <source>
        <dbReference type="ARBA" id="ARBA00009743"/>
    </source>
</evidence>
<accession>A0A8J9Y0Y9</accession>
<sequence>MIAFLFVIFVGCLLSNVQALNNGLALKPPMGWMSWGYYMCGVNCKNKTQKCLDEKLILSIADKFYNDGYQEAGFEYIIIDDCWSEKKRDKNGRLVADRERFPHGMKYIADYIHKLGLKFGMYTNISDVTCMGYPGSRGYFDIDTKTLAEWDIDYLKVDGCFVAEDYLNTAYIKLEAHLNATNRPIVYSCSWPYYIEFIHHKKPDYSVISRHCNMWRNYHDVVTSWPAIKAIIQHYQARYDEFYYHHGPGKWNDPDMLIFGTQSLTENQSRVHIAVYAMLSAPLLLSCDMNKITQYEKQLLLNLDLISIAQDALGIMAKPYILQNHVTLWVKPHLPRKGDKYHSISFALVNLDKEGHSISFTPGLYGLNCTDYTIMDIFSQMLIKNISSSDSLTVRIPAEDVILYTLFPL</sequence>
<gene>
    <name evidence="6" type="ORF">BINO364_LOCUS1878</name>
</gene>
<dbReference type="GO" id="GO:0004557">
    <property type="term" value="F:alpha-galactosidase activity"/>
    <property type="evidence" value="ECO:0007669"/>
    <property type="project" value="TreeGrafter"/>
</dbReference>
<protein>
    <recommendedName>
        <fullName evidence="4">Alpha-galactosidase</fullName>
        <ecNumber evidence="4">3.2.1.-</ecNumber>
    </recommendedName>
</protein>
<dbReference type="InterPro" id="IPR013780">
    <property type="entry name" value="Glyco_hydro_b"/>
</dbReference>
<dbReference type="Gene3D" id="3.20.20.70">
    <property type="entry name" value="Aldolase class I"/>
    <property type="match status" value="1"/>
</dbReference>
<proteinExistence type="inferred from homology"/>
<dbReference type="SUPFAM" id="SSF51011">
    <property type="entry name" value="Glycosyl hydrolase domain"/>
    <property type="match status" value="1"/>
</dbReference>
<feature type="signal peptide" evidence="5">
    <location>
        <begin position="1"/>
        <end position="19"/>
    </location>
</feature>
<dbReference type="FunFam" id="3.20.20.70:FF:000197">
    <property type="entry name" value="Alpha-galactosidase"/>
    <property type="match status" value="1"/>
</dbReference>
<dbReference type="CDD" id="cd14792">
    <property type="entry name" value="GH27"/>
    <property type="match status" value="1"/>
</dbReference>
<dbReference type="PANTHER" id="PTHR11452">
    <property type="entry name" value="ALPHA-GALACTOSIDASE/ALPHA-N-ACETYLGALACTOSAMINIDASE"/>
    <property type="match status" value="1"/>
</dbReference>
<keyword evidence="3 4" id="KW-0326">Glycosidase</keyword>
<reference evidence="6" key="1">
    <citation type="submission" date="2021-12" db="EMBL/GenBank/DDBJ databases">
        <authorList>
            <person name="Martin H S."/>
        </authorList>
    </citation>
    <scope>NUCLEOTIDE SEQUENCE</scope>
</reference>